<dbReference type="PIRSF" id="PIRSF001227">
    <property type="entry name" value="Pen_acylase"/>
    <property type="match status" value="1"/>
</dbReference>
<dbReference type="CDD" id="cd03747">
    <property type="entry name" value="Ntn_PGA_like"/>
    <property type="match status" value="1"/>
</dbReference>
<keyword evidence="5" id="KW-0106">Calcium</keyword>
<dbReference type="KEGG" id="tmk:QGN29_13070"/>
<feature type="transmembrane region" description="Helical" evidence="6">
    <location>
        <begin position="7"/>
        <end position="26"/>
    </location>
</feature>
<keyword evidence="2 7" id="KW-0378">Hydrolase</keyword>
<evidence type="ECO:0000256" key="6">
    <source>
        <dbReference type="SAM" id="Phobius"/>
    </source>
</evidence>
<keyword evidence="6" id="KW-1133">Transmembrane helix</keyword>
<evidence type="ECO:0000256" key="1">
    <source>
        <dbReference type="ARBA" id="ARBA00006586"/>
    </source>
</evidence>
<dbReference type="Gene3D" id="3.60.20.10">
    <property type="entry name" value="Glutamine Phosphoribosylpyrophosphate, subunit 1, domain 1"/>
    <property type="match status" value="1"/>
</dbReference>
<feature type="binding site" evidence="5">
    <location>
        <position position="323"/>
    </location>
    <ligand>
        <name>Ca(2+)</name>
        <dbReference type="ChEBI" id="CHEBI:29108"/>
    </ligand>
</feature>
<dbReference type="EMBL" id="CP123872">
    <property type="protein sequence ID" value="WND02478.1"/>
    <property type="molecule type" value="Genomic_DNA"/>
</dbReference>
<gene>
    <name evidence="7" type="ORF">QGN29_13070</name>
</gene>
<evidence type="ECO:0000256" key="5">
    <source>
        <dbReference type="PIRSR" id="PIRSR001227-2"/>
    </source>
</evidence>
<evidence type="ECO:0000256" key="4">
    <source>
        <dbReference type="PIRSR" id="PIRSR001227-1"/>
    </source>
</evidence>
<dbReference type="InterPro" id="IPR043146">
    <property type="entry name" value="Penicillin_amidase_N_B-knob"/>
</dbReference>
<comment type="cofactor">
    <cofactor evidence="5">
        <name>Ca(2+)</name>
        <dbReference type="ChEBI" id="CHEBI:29108"/>
    </cofactor>
    <text evidence="5">Binds 1 Ca(2+) ion per dimer.</text>
</comment>
<dbReference type="AlphaFoldDB" id="A0AA52EG29"/>
<sequence>MRKSLKWVIGLVLVFGLTAITSILILRSSLPTLSGQVHVTGISGSVTIARDENGVPHISAAEWKDLYFGVGYVHAQDRLWQLEMNRRIGSGRLAEAVGEAGLRTDRYFRTLGFRDRAEKAYANMSLEEKATLQAYADGINAYLTTRTGVLPPEFLILGVDPEPWTPVDSLVWGKMMWLSLSTNYRRELARAQLMTKLSPEQVAHLYPTYPGEFEHPLPDMKDYLKDLPLDALASAVGEEKPNGFGSNNWVISGDLTKSGKPLLANDPHLGLTTPSIWYLVRLHHLNENKNIVGVSFPGNPGVVLGRNDQIAWGFTNTATDVQDLFIEKLMEDQNYYLTPDGPKRFIERQEIIKVKDGDDVRLTVRETRHGPVLTDLLDRERSITPEGHVLALQWTALGDKDSQVEALAGMMKAETFEQVKESAKLYMGPQQNMVYADTEGNIGYYSPSTIPVRHEDNHINGRLPSPGWLAVYDWQGYLPLSEVPERYNVESGIIATANEKIVEHDYPHYLTRDWSMPYRGNRIRNELSQRKDHDIETMKALHLDTVSDVSKDLSPLFPAKNDRYPQLLKALKDWNGDFDKERAEPLIFDHWMRLYSKALMADELGEELYNKTLRKRPYFLKNVWAAEARTPAHPQDPYYALPPIDDESLAKWCDNVQTTDQRETCAQLSEKAFDDAMDGLIKAHGEDWNSWRWGDAHILTQTHRPFGEVKAIAEYFQLTSEQAGSTFTINVAGNSWREKSLNKSSFGASYRGIFDLANMDDSLFITTTGQSGNPLSKHFGDMLPLWSAGNYIKIPTAQVIPIGSDVLVLKKE</sequence>
<feature type="binding site" evidence="5">
    <location>
        <position position="187"/>
    </location>
    <ligand>
        <name>Ca(2+)</name>
        <dbReference type="ChEBI" id="CHEBI:29108"/>
    </ligand>
</feature>
<dbReference type="Proteomes" id="UP001268683">
    <property type="component" value="Chromosome"/>
</dbReference>
<dbReference type="RefSeq" id="WP_310798313.1">
    <property type="nucleotide sequence ID" value="NZ_CP123872.1"/>
</dbReference>
<dbReference type="SUPFAM" id="SSF56235">
    <property type="entry name" value="N-terminal nucleophile aminohydrolases (Ntn hydrolases)"/>
    <property type="match status" value="1"/>
</dbReference>
<dbReference type="GO" id="GO:0016811">
    <property type="term" value="F:hydrolase activity, acting on carbon-nitrogen (but not peptide) bonds, in linear amides"/>
    <property type="evidence" value="ECO:0007669"/>
    <property type="project" value="InterPro"/>
</dbReference>
<dbReference type="InterPro" id="IPR014395">
    <property type="entry name" value="Pen/GL7ACA/AHL_acylase"/>
</dbReference>
<dbReference type="Pfam" id="PF01804">
    <property type="entry name" value="Penicil_amidase"/>
    <property type="match status" value="1"/>
</dbReference>
<dbReference type="InterPro" id="IPR029055">
    <property type="entry name" value="Ntn_hydrolases_N"/>
</dbReference>
<dbReference type="PANTHER" id="PTHR34218">
    <property type="entry name" value="PEPTIDASE S45 PENICILLIN AMIDASE"/>
    <property type="match status" value="1"/>
</dbReference>
<evidence type="ECO:0000256" key="3">
    <source>
        <dbReference type="ARBA" id="ARBA00023145"/>
    </source>
</evidence>
<dbReference type="InterPro" id="IPR043147">
    <property type="entry name" value="Penicillin_amidase_A-knob"/>
</dbReference>
<evidence type="ECO:0000313" key="7">
    <source>
        <dbReference type="EMBL" id="WND02478.1"/>
    </source>
</evidence>
<protein>
    <submittedName>
        <fullName evidence="7">Penicillin acylase family protein</fullName>
        <ecNumber evidence="7">3.5.1.-</ecNumber>
    </submittedName>
</protein>
<dbReference type="GO" id="GO:0017000">
    <property type="term" value="P:antibiotic biosynthetic process"/>
    <property type="evidence" value="ECO:0007669"/>
    <property type="project" value="InterPro"/>
</dbReference>
<evidence type="ECO:0000313" key="8">
    <source>
        <dbReference type="Proteomes" id="UP001268683"/>
    </source>
</evidence>
<keyword evidence="5" id="KW-0479">Metal-binding</keyword>
<dbReference type="GO" id="GO:0046872">
    <property type="term" value="F:metal ion binding"/>
    <property type="evidence" value="ECO:0007669"/>
    <property type="project" value="UniProtKB-KW"/>
</dbReference>
<proteinExistence type="inferred from homology"/>
<dbReference type="PANTHER" id="PTHR34218:SF4">
    <property type="entry name" value="ACYL-HOMOSERINE LACTONE ACYLASE QUIP"/>
    <property type="match status" value="1"/>
</dbReference>
<keyword evidence="8" id="KW-1185">Reference proteome</keyword>
<dbReference type="EC" id="3.5.1.-" evidence="7"/>
<dbReference type="InterPro" id="IPR002692">
    <property type="entry name" value="S45"/>
</dbReference>
<dbReference type="Gene3D" id="2.30.120.10">
    <property type="match status" value="1"/>
</dbReference>
<dbReference type="Gene3D" id="1.10.439.10">
    <property type="entry name" value="Penicillin Amidohydrolase, domain 1"/>
    <property type="match status" value="1"/>
</dbReference>
<dbReference type="InterPro" id="IPR023343">
    <property type="entry name" value="Penicillin_amidase_dom1"/>
</dbReference>
<comment type="similarity">
    <text evidence="1">Belongs to the peptidase S45 family.</text>
</comment>
<keyword evidence="6" id="KW-0472">Membrane</keyword>
<keyword evidence="6" id="KW-0812">Transmembrane</keyword>
<keyword evidence="3" id="KW-0865">Zymogen</keyword>
<reference evidence="7" key="1">
    <citation type="submission" date="2023-04" db="EMBL/GenBank/DDBJ databases">
        <title>Complete genome sequence of Temperatibacter marinus.</title>
        <authorList>
            <person name="Rong J.-C."/>
            <person name="Yi M.-L."/>
            <person name="Zhao Q."/>
        </authorList>
    </citation>
    <scope>NUCLEOTIDE SEQUENCE</scope>
    <source>
        <strain evidence="7">NBRC 110045</strain>
    </source>
</reference>
<name>A0AA52EG29_9PROT</name>
<feature type="binding site" evidence="5">
    <location>
        <position position="320"/>
    </location>
    <ligand>
        <name>Ca(2+)</name>
        <dbReference type="ChEBI" id="CHEBI:29108"/>
    </ligand>
</feature>
<organism evidence="7 8">
    <name type="scientific">Temperatibacter marinus</name>
    <dbReference type="NCBI Taxonomy" id="1456591"/>
    <lineage>
        <taxon>Bacteria</taxon>
        <taxon>Pseudomonadati</taxon>
        <taxon>Pseudomonadota</taxon>
        <taxon>Alphaproteobacteria</taxon>
        <taxon>Kordiimonadales</taxon>
        <taxon>Temperatibacteraceae</taxon>
        <taxon>Temperatibacter</taxon>
    </lineage>
</organism>
<evidence type="ECO:0000256" key="2">
    <source>
        <dbReference type="ARBA" id="ARBA00022801"/>
    </source>
</evidence>
<feature type="active site" description="Nucleophile" evidence="4">
    <location>
        <position position="246"/>
    </location>
</feature>
<dbReference type="Gene3D" id="1.10.1400.10">
    <property type="match status" value="1"/>
</dbReference>
<accession>A0AA52EG29</accession>